<protein>
    <submittedName>
        <fullName evidence="6">Luciferase-like monooxygenase</fullName>
    </submittedName>
</protein>
<organism evidence="6 7">
    <name type="scientific">Asanoa ferruginea</name>
    <dbReference type="NCBI Taxonomy" id="53367"/>
    <lineage>
        <taxon>Bacteria</taxon>
        <taxon>Bacillati</taxon>
        <taxon>Actinomycetota</taxon>
        <taxon>Actinomycetes</taxon>
        <taxon>Micromonosporales</taxon>
        <taxon>Micromonosporaceae</taxon>
        <taxon>Asanoa</taxon>
    </lineage>
</organism>
<evidence type="ECO:0000256" key="2">
    <source>
        <dbReference type="ARBA" id="ARBA00022643"/>
    </source>
</evidence>
<dbReference type="EMBL" id="QUMQ01000001">
    <property type="protein sequence ID" value="REF96226.1"/>
    <property type="molecule type" value="Genomic_DNA"/>
</dbReference>
<accession>A0A3D9ZFM5</accession>
<feature type="domain" description="Luciferase-like" evidence="5">
    <location>
        <begin position="12"/>
        <end position="228"/>
    </location>
</feature>
<dbReference type="OrthoDB" id="4074025at2"/>
<keyword evidence="3" id="KW-0560">Oxidoreductase</keyword>
<dbReference type="Pfam" id="PF00296">
    <property type="entry name" value="Bac_luciferase"/>
    <property type="match status" value="1"/>
</dbReference>
<proteinExistence type="predicted"/>
<dbReference type="InterPro" id="IPR050172">
    <property type="entry name" value="SsuD_RutA_monooxygenase"/>
</dbReference>
<dbReference type="InterPro" id="IPR036661">
    <property type="entry name" value="Luciferase-like_sf"/>
</dbReference>
<keyword evidence="2" id="KW-0288">FMN</keyword>
<evidence type="ECO:0000256" key="3">
    <source>
        <dbReference type="ARBA" id="ARBA00023002"/>
    </source>
</evidence>
<name>A0A3D9ZFM5_9ACTN</name>
<keyword evidence="1" id="KW-0285">Flavoprotein</keyword>
<keyword evidence="7" id="KW-1185">Reference proteome</keyword>
<evidence type="ECO:0000259" key="5">
    <source>
        <dbReference type="Pfam" id="PF00296"/>
    </source>
</evidence>
<gene>
    <name evidence="6" type="ORF">DFJ67_2203</name>
</gene>
<dbReference type="Gene3D" id="3.20.20.30">
    <property type="entry name" value="Luciferase-like domain"/>
    <property type="match status" value="1"/>
</dbReference>
<dbReference type="GO" id="GO:0046306">
    <property type="term" value="P:alkanesulfonate catabolic process"/>
    <property type="evidence" value="ECO:0007669"/>
    <property type="project" value="TreeGrafter"/>
</dbReference>
<dbReference type="RefSeq" id="WP_116067788.1">
    <property type="nucleotide sequence ID" value="NZ_BONB01000007.1"/>
</dbReference>
<evidence type="ECO:0000313" key="6">
    <source>
        <dbReference type="EMBL" id="REF96226.1"/>
    </source>
</evidence>
<evidence type="ECO:0000256" key="1">
    <source>
        <dbReference type="ARBA" id="ARBA00022630"/>
    </source>
</evidence>
<sequence length="282" mass="30198">MTKILFGLDVPATTSAPEPAVDPVAAARVAEAAGFDFVSASDHPCGTDPSFETWTMLTWMLANTSRLRVLPRVLGVPYRRPAMVAKMAETLDRLSGGRLLGLGLGGGYSDDEFRAFGIGVPSPRDKVDGLGEAMQIIRGLWTEPSFTFNGRLHHTDAATITPRPERPIPIWVGTFGPRALAVTGRLADGWIPSLGHAPPETIPALRDRIARAAEGAGRSIEEITCGYHLDVPSGGAGEVIETLLGYVRLGFTAFNFRVTGADRDQRVGWLTTEILPGVRQAA</sequence>
<reference evidence="6 7" key="1">
    <citation type="submission" date="2018-08" db="EMBL/GenBank/DDBJ databases">
        <title>Sequencing the genomes of 1000 actinobacteria strains.</title>
        <authorList>
            <person name="Klenk H.-P."/>
        </authorList>
    </citation>
    <scope>NUCLEOTIDE SEQUENCE [LARGE SCALE GENOMIC DNA]</scope>
    <source>
        <strain evidence="6 7">DSM 44099</strain>
    </source>
</reference>
<comment type="caution">
    <text evidence="6">The sequence shown here is derived from an EMBL/GenBank/DDBJ whole genome shotgun (WGS) entry which is preliminary data.</text>
</comment>
<dbReference type="SUPFAM" id="SSF51679">
    <property type="entry name" value="Bacterial luciferase-like"/>
    <property type="match status" value="1"/>
</dbReference>
<dbReference type="GO" id="GO:0008726">
    <property type="term" value="F:alkanesulfonate monooxygenase activity"/>
    <property type="evidence" value="ECO:0007669"/>
    <property type="project" value="TreeGrafter"/>
</dbReference>
<keyword evidence="4 6" id="KW-0503">Monooxygenase</keyword>
<dbReference type="PANTHER" id="PTHR42847">
    <property type="entry name" value="ALKANESULFONATE MONOOXYGENASE"/>
    <property type="match status" value="1"/>
</dbReference>
<dbReference type="InterPro" id="IPR011251">
    <property type="entry name" value="Luciferase-like_dom"/>
</dbReference>
<dbReference type="PANTHER" id="PTHR42847:SF4">
    <property type="entry name" value="ALKANESULFONATE MONOOXYGENASE-RELATED"/>
    <property type="match status" value="1"/>
</dbReference>
<evidence type="ECO:0000313" key="7">
    <source>
        <dbReference type="Proteomes" id="UP000256913"/>
    </source>
</evidence>
<dbReference type="AlphaFoldDB" id="A0A3D9ZFM5"/>
<dbReference type="Proteomes" id="UP000256913">
    <property type="component" value="Unassembled WGS sequence"/>
</dbReference>
<dbReference type="CDD" id="cd01097">
    <property type="entry name" value="Tetrahydromethanopterin_reductase"/>
    <property type="match status" value="1"/>
</dbReference>
<evidence type="ECO:0000256" key="4">
    <source>
        <dbReference type="ARBA" id="ARBA00023033"/>
    </source>
</evidence>